<dbReference type="GO" id="GO:0000463">
    <property type="term" value="P:maturation of LSU-rRNA from tricistronic rRNA transcript (SSU-rRNA, 5.8S rRNA, LSU-rRNA)"/>
    <property type="evidence" value="ECO:0007669"/>
    <property type="project" value="TreeGrafter"/>
</dbReference>
<name>A0A0M8MMF1_9BASI</name>
<dbReference type="InterPro" id="IPR021714">
    <property type="entry name" value="URB1_N"/>
</dbReference>
<dbReference type="PANTHER" id="PTHR13500">
    <property type="entry name" value="NUCLEOLAR PRERIBOSOMAL-ASSOCIATED PROTEIN 1"/>
    <property type="match status" value="1"/>
</dbReference>
<feature type="domain" description="URB1 N-terminal" evidence="1">
    <location>
        <begin position="68"/>
        <end position="383"/>
    </location>
</feature>
<feature type="domain" description="URB1 central HEAT repeat" evidence="3">
    <location>
        <begin position="609"/>
        <end position="746"/>
    </location>
</feature>
<dbReference type="STRING" id="77020.A0A0M8MMF1"/>
<dbReference type="InterPro" id="IPR039844">
    <property type="entry name" value="URB1"/>
</dbReference>
<dbReference type="VEuPathDB" id="FungiDB:Malapachy_1490"/>
<dbReference type="OrthoDB" id="72892at2759"/>
<dbReference type="Pfam" id="PF11707">
    <property type="entry name" value="Npa1"/>
    <property type="match status" value="1"/>
</dbReference>
<evidence type="ECO:0000313" key="4">
    <source>
        <dbReference type="EMBL" id="KOS13067.1"/>
    </source>
</evidence>
<dbReference type="GeneID" id="28727869"/>
<evidence type="ECO:0000313" key="5">
    <source>
        <dbReference type="Proteomes" id="UP000037751"/>
    </source>
</evidence>
<dbReference type="InterPro" id="IPR032436">
    <property type="entry name" value="URB1_C"/>
</dbReference>
<sequence length="1810" mass="201031">MARPSASELCAQLTSSSADVIAGALSSIRASTRLRADEIGEYGETIVSPTDARLTLACELCTEKAIPRILEAWDVAEQRDVSTLRVLVCQALAQILHLLSAHQPNHSYGEAMLEALVGTHAQYMPRLQAMVELCTRARKETASQDAVSVLVALKLLTAMASFARGRSAHQVWERFHWTSDIHAKLLSMRRRAHRGDIKPVTMLEPDVRTQYLLFLGSMLTQTYHSSLKIALLELGPEGLPRMVSDLAHDPPALVRYVLLVLHEDLFKDTHVPRGIKAKVMTETAITSLLQLYRRENDFVAHTSVADLVHHFLLSVCTHPGFGVCYADRGWYGREGDGPSLFNKVLLSIVRQLHVVQDLRQQELALRILRACPELVAPVLAKVSIDVKNDWTFFMQMAYVGRVLALPVPNVHTVPPPTATVLASTLAEPLARVLHKALKHASALVQYYACIVAACALQRICALQSLARHEADEAGEDEQGAFTHALKAWELAWRTRMPPIDVVYPLLQSSQPMRREASMRVLALYLEALPSMAYDTHWDGGQLLTSAFLECKPAPLSLEYVTQAHALRILSHASAAMDLSAKVPTPWPGHEKRSYWHFVMVAYMHMPPTLREACRTWLRAMLGTTTLFAHDVYEVDAWLEALPTRDNEADKIDIAAFWDDCLLRCMKTSYRYAERMRAVTGQDGVVSPLVATVMEQAHIRLSKGLWDARTTQALLTYVHRVCVQLVAMAKPIEPFATMMKKLWDARTPASEAVLAACRACMHAAMHVPSSKTTSASLATASDAYTWLWTSTPTTYESCFARMDTAWPLALYVWLLRLHPLRGTPEDVRTTFQALQRWSATRQLDVDTLHRYVVTHPTTQAWLHASYSDEGATAYITHLLSWVRQVAMPTPAYQACIAPLMEAVYTHWAAQPTSAAWRSCAEICAPYTQAPQLVQIVRAMPWTSIDEAQLTALAHIVPCIAMAQEAWKPFHSALPALVERAAHSEAACALLDAVLAATLPAGLDPYEPPARGNLIAMRHAQAYVPASLDPLLTHDATWARAALVWPTLKTSDTPLAKVGPLALCVALQQQPTVTRAPWTTWIPSCWSEAWACRALHTMRARADKAMAAEIDQSLITSITPAMPLHALGAWLCTVCAPSVQKAWLDVSVRHLTRKMVEEPNDHGAVQSLARAARALAATTSVGLPASVIEPLLLAIVQTRATQVYAMQLAEVLSRACMLKETSRAKLVSTLLARTEAVEQARQAPLRLPFVATLVHWARDSPSVVQATSTVLARWVYLYMGTMDNADRALASLLWKYGGGEILRAWQAQPVLVPTTLASTSALGALLTLDPARAWASCIHMPRISSKDGLVLEDKAMQAYDPWFVLNLLAATMLEREQQGENMHVTGLEWLAIVRTGAISMVLGTLSSHRAPLRKFALQLLGKIYASLQPTEFREKELVCLVLERTRDLIPPPPPTSITGTYTHIPWLPSMTCLFAAHCLRAIAAPYTPLFPALCRFLLQRPVLDTTDVPLLYNLLHSTSDTWQADRLWLLRFLRDALEMHTTVAGQTHAEAIPRAKTEWKVFKRRHVWDLLLSLSLATSDTRGAHADRVADQRAQDIIDDIWMTTAGLPYVSQELVSKRGWLSWISMRVQNETATLSSTRVAYWLTLLHRICVPVTWSRSAVLSRLADMDRQAEYGLVTTVLGILSCLVQRKDQRDTSTEWVEPALAMLETWLSYASLCGHDVWTTMEARMCMTLLDPIATALTLNSRDGSTPFSRPVGIAQMLRVLLLLHALGGAEAAVRRLFLRMPLFEGQPMAYAPRLWAWKAPVAANV</sequence>
<protein>
    <submittedName>
        <fullName evidence="4">Uncharacterized protein</fullName>
    </submittedName>
</protein>
<dbReference type="PANTHER" id="PTHR13500:SF0">
    <property type="entry name" value="NUCLEOLAR PRE-RIBOSOMAL-ASSOCIATED PROTEIN 1"/>
    <property type="match status" value="1"/>
</dbReference>
<dbReference type="Pfam" id="PF26140">
    <property type="entry name" value="HEAT_URB1"/>
    <property type="match status" value="1"/>
</dbReference>
<dbReference type="EMBL" id="LGAV01000007">
    <property type="protein sequence ID" value="KOS13067.1"/>
    <property type="molecule type" value="Genomic_DNA"/>
</dbReference>
<comment type="caution">
    <text evidence="4">The sequence shown here is derived from an EMBL/GenBank/DDBJ whole genome shotgun (WGS) entry which is preliminary data.</text>
</comment>
<keyword evidence="5" id="KW-1185">Reference proteome</keyword>
<dbReference type="Proteomes" id="UP000037751">
    <property type="component" value="Unassembled WGS sequence"/>
</dbReference>
<accession>A0A0M8MMF1</accession>
<dbReference type="InterPro" id="IPR059018">
    <property type="entry name" value="HEAT_URB1"/>
</dbReference>
<reference evidence="4 5" key="1">
    <citation type="submission" date="2015-07" db="EMBL/GenBank/DDBJ databases">
        <title>Draft Genome Sequence of Malassezia furfur CBS1878 and Malassezia pachydermatis CBS1879.</title>
        <authorList>
            <person name="Triana S."/>
            <person name="Ohm R."/>
            <person name="Gonzalez A."/>
            <person name="DeCock H."/>
            <person name="Restrepo S."/>
            <person name="Celis A."/>
        </authorList>
    </citation>
    <scope>NUCLEOTIDE SEQUENCE [LARGE SCALE GENOMIC DNA]</scope>
    <source>
        <strain evidence="4 5">CBS 1879</strain>
    </source>
</reference>
<evidence type="ECO:0000259" key="1">
    <source>
        <dbReference type="Pfam" id="PF11707"/>
    </source>
</evidence>
<organism evidence="4 5">
    <name type="scientific">Malassezia pachydermatis</name>
    <dbReference type="NCBI Taxonomy" id="77020"/>
    <lineage>
        <taxon>Eukaryota</taxon>
        <taxon>Fungi</taxon>
        <taxon>Dikarya</taxon>
        <taxon>Basidiomycota</taxon>
        <taxon>Ustilaginomycotina</taxon>
        <taxon>Malasseziomycetes</taxon>
        <taxon>Malasseziales</taxon>
        <taxon>Malasseziaceae</taxon>
        <taxon>Malassezia</taxon>
    </lineage>
</organism>
<gene>
    <name evidence="4" type="ORF">Malapachy_1490</name>
</gene>
<dbReference type="Pfam" id="PF16201">
    <property type="entry name" value="NopRA1"/>
    <property type="match status" value="1"/>
</dbReference>
<evidence type="ECO:0000259" key="3">
    <source>
        <dbReference type="Pfam" id="PF26140"/>
    </source>
</evidence>
<dbReference type="RefSeq" id="XP_017990699.1">
    <property type="nucleotide sequence ID" value="XM_018135994.1"/>
</dbReference>
<dbReference type="GO" id="GO:0005730">
    <property type="term" value="C:nucleolus"/>
    <property type="evidence" value="ECO:0007669"/>
    <property type="project" value="TreeGrafter"/>
</dbReference>
<dbReference type="GO" id="GO:0000466">
    <property type="term" value="P:maturation of 5.8S rRNA from tricistronic rRNA transcript (SSU-rRNA, 5.8S rRNA, LSU-rRNA)"/>
    <property type="evidence" value="ECO:0007669"/>
    <property type="project" value="TreeGrafter"/>
</dbReference>
<evidence type="ECO:0000259" key="2">
    <source>
        <dbReference type="Pfam" id="PF16201"/>
    </source>
</evidence>
<proteinExistence type="predicted"/>
<feature type="domain" description="URB1 C-terminal" evidence="2">
    <location>
        <begin position="1397"/>
        <end position="1622"/>
    </location>
</feature>